<dbReference type="InterPro" id="IPR025260">
    <property type="entry name" value="CHD1-like_C"/>
</dbReference>
<dbReference type="Gene3D" id="2.40.50.40">
    <property type="match status" value="2"/>
</dbReference>
<feature type="compositionally biased region" description="Polar residues" evidence="14">
    <location>
        <begin position="1332"/>
        <end position="1349"/>
    </location>
</feature>
<dbReference type="FunFam" id="3.40.50.300:FF:000130">
    <property type="entry name" value="Chromodomain-helicase-DNA-binding protein 2 isoform 1"/>
    <property type="match status" value="1"/>
</dbReference>
<dbReference type="InterPro" id="IPR027417">
    <property type="entry name" value="P-loop_NTPase"/>
</dbReference>
<dbReference type="InterPro" id="IPR023780">
    <property type="entry name" value="Chromo_domain"/>
</dbReference>
<feature type="compositionally biased region" description="Basic and acidic residues" evidence="14">
    <location>
        <begin position="20"/>
        <end position="46"/>
    </location>
</feature>
<proteinExistence type="inferred from homology"/>
<dbReference type="PROSITE" id="PS50013">
    <property type="entry name" value="CHROMO_2"/>
    <property type="match status" value="2"/>
</dbReference>
<evidence type="ECO:0000256" key="11">
    <source>
        <dbReference type="ARBA" id="ARBA00049360"/>
    </source>
</evidence>
<dbReference type="Pfam" id="PF18375">
    <property type="entry name" value="CDH1_2_SANT_HL1"/>
    <property type="match status" value="1"/>
</dbReference>
<dbReference type="PROSITE" id="PS00598">
    <property type="entry name" value="CHROMO_1"/>
    <property type="match status" value="1"/>
</dbReference>
<dbReference type="SUPFAM" id="SSF52540">
    <property type="entry name" value="P-loop containing nucleoside triphosphate hydrolases"/>
    <property type="match status" value="2"/>
</dbReference>
<feature type="region of interest" description="Disordered" evidence="14">
    <location>
        <begin position="1013"/>
        <end position="1080"/>
    </location>
</feature>
<evidence type="ECO:0000256" key="13">
    <source>
        <dbReference type="ARBA" id="ARBA00076717"/>
    </source>
</evidence>
<comment type="similarity">
    <text evidence="2">Belongs to the SNF2/RAD54 helicase family.</text>
</comment>
<feature type="compositionally biased region" description="Polar residues" evidence="14">
    <location>
        <begin position="1498"/>
        <end position="1512"/>
    </location>
</feature>
<dbReference type="GO" id="GO:0016887">
    <property type="term" value="F:ATP hydrolysis activity"/>
    <property type="evidence" value="ECO:0007669"/>
    <property type="project" value="TreeGrafter"/>
</dbReference>
<keyword evidence="6" id="KW-0067">ATP-binding</keyword>
<feature type="compositionally biased region" description="Basic residues" evidence="14">
    <location>
        <begin position="1300"/>
        <end position="1314"/>
    </location>
</feature>
<feature type="compositionally biased region" description="Basic and acidic residues" evidence="14">
    <location>
        <begin position="1350"/>
        <end position="1365"/>
    </location>
</feature>
<evidence type="ECO:0000256" key="5">
    <source>
        <dbReference type="ARBA" id="ARBA00022801"/>
    </source>
</evidence>
<dbReference type="InterPro" id="IPR014001">
    <property type="entry name" value="Helicase_ATP-bd"/>
</dbReference>
<evidence type="ECO:0000256" key="3">
    <source>
        <dbReference type="ARBA" id="ARBA00022737"/>
    </source>
</evidence>
<dbReference type="CDD" id="cd17993">
    <property type="entry name" value="DEXHc_CHD1_2"/>
    <property type="match status" value="1"/>
</dbReference>
<evidence type="ECO:0000256" key="1">
    <source>
        <dbReference type="ARBA" id="ARBA00004123"/>
    </source>
</evidence>
<evidence type="ECO:0000313" key="19">
    <source>
        <dbReference type="WBParaSite" id="ACRNAN_scaffold570.g9886.t1"/>
    </source>
</evidence>
<evidence type="ECO:0000259" key="16">
    <source>
        <dbReference type="PROSITE" id="PS51192"/>
    </source>
</evidence>
<evidence type="ECO:0000256" key="4">
    <source>
        <dbReference type="ARBA" id="ARBA00022741"/>
    </source>
</evidence>
<dbReference type="SUPFAM" id="SSF54160">
    <property type="entry name" value="Chromo domain-like"/>
    <property type="match status" value="2"/>
</dbReference>
<dbReference type="FunFam" id="2.40.50.40:FF:000014">
    <property type="entry name" value="Chromodomain-helicase-DNA-binding protein 2 isoform 1"/>
    <property type="match status" value="1"/>
</dbReference>
<dbReference type="PROSITE" id="PS51194">
    <property type="entry name" value="HELICASE_CTER"/>
    <property type="match status" value="1"/>
</dbReference>
<dbReference type="GO" id="GO:0140658">
    <property type="term" value="F:ATP-dependent chromatin remodeler activity"/>
    <property type="evidence" value="ECO:0007669"/>
    <property type="project" value="TreeGrafter"/>
</dbReference>
<dbReference type="SMART" id="SM00298">
    <property type="entry name" value="CHROMO"/>
    <property type="match status" value="2"/>
</dbReference>
<evidence type="ECO:0000256" key="12">
    <source>
        <dbReference type="ARBA" id="ARBA00074667"/>
    </source>
</evidence>
<reference evidence="19" key="1">
    <citation type="submission" date="2022-11" db="UniProtKB">
        <authorList>
            <consortium name="WormBaseParasite"/>
        </authorList>
    </citation>
    <scope>IDENTIFICATION</scope>
</reference>
<name>A0A914E5E2_9BILA</name>
<dbReference type="GO" id="GO:0003677">
    <property type="term" value="F:DNA binding"/>
    <property type="evidence" value="ECO:0007669"/>
    <property type="project" value="UniProtKB-KW"/>
</dbReference>
<dbReference type="InterPro" id="IPR000953">
    <property type="entry name" value="Chromo/chromo_shadow_dom"/>
</dbReference>
<accession>A0A914E5E2</accession>
<dbReference type="WBParaSite" id="ACRNAN_scaffold570.g9886.t1">
    <property type="protein sequence ID" value="ACRNAN_scaffold570.g9886.t1"/>
    <property type="gene ID" value="ACRNAN_scaffold570.g9886"/>
</dbReference>
<evidence type="ECO:0000256" key="9">
    <source>
        <dbReference type="ARBA" id="ARBA00023163"/>
    </source>
</evidence>
<evidence type="ECO:0000256" key="14">
    <source>
        <dbReference type="SAM" id="MobiDB-lite"/>
    </source>
</evidence>
<keyword evidence="18" id="KW-1185">Reference proteome</keyword>
<feature type="region of interest" description="Disordered" evidence="14">
    <location>
        <begin position="1290"/>
        <end position="1365"/>
    </location>
</feature>
<dbReference type="InterPro" id="IPR056302">
    <property type="entry name" value="CHD1-2/Hrp3_HTH"/>
</dbReference>
<dbReference type="GO" id="GO:0003682">
    <property type="term" value="F:chromatin binding"/>
    <property type="evidence" value="ECO:0007669"/>
    <property type="project" value="TreeGrafter"/>
</dbReference>
<feature type="compositionally biased region" description="Basic residues" evidence="14">
    <location>
        <begin position="1045"/>
        <end position="1056"/>
    </location>
</feature>
<evidence type="ECO:0000259" key="15">
    <source>
        <dbReference type="PROSITE" id="PS50013"/>
    </source>
</evidence>
<feature type="domain" description="Helicase ATP-binding" evidence="16">
    <location>
        <begin position="444"/>
        <end position="613"/>
    </location>
</feature>
<dbReference type="SMART" id="SM00490">
    <property type="entry name" value="HELICc"/>
    <property type="match status" value="1"/>
</dbReference>
<feature type="domain" description="Chromo" evidence="15">
    <location>
        <begin position="216"/>
        <end position="309"/>
    </location>
</feature>
<dbReference type="Pfam" id="PF23588">
    <property type="entry name" value="HTH_CHD1_Hrp3"/>
    <property type="match status" value="1"/>
</dbReference>
<evidence type="ECO:0000256" key="7">
    <source>
        <dbReference type="ARBA" id="ARBA00023015"/>
    </source>
</evidence>
<dbReference type="PANTHER" id="PTHR45623:SF14">
    <property type="entry name" value="CHROMODOMAIN-HELICASE-DNA-BINDING PROTEIN 1"/>
    <property type="match status" value="1"/>
</dbReference>
<organism evidence="18 19">
    <name type="scientific">Acrobeloides nanus</name>
    <dbReference type="NCBI Taxonomy" id="290746"/>
    <lineage>
        <taxon>Eukaryota</taxon>
        <taxon>Metazoa</taxon>
        <taxon>Ecdysozoa</taxon>
        <taxon>Nematoda</taxon>
        <taxon>Chromadorea</taxon>
        <taxon>Rhabditida</taxon>
        <taxon>Tylenchina</taxon>
        <taxon>Cephalobomorpha</taxon>
        <taxon>Cephaloboidea</taxon>
        <taxon>Cephalobidae</taxon>
        <taxon>Acrobeloides</taxon>
    </lineage>
</organism>
<dbReference type="CDD" id="cd18793">
    <property type="entry name" value="SF2_C_SNF"/>
    <property type="match status" value="1"/>
</dbReference>
<dbReference type="SMART" id="SM00487">
    <property type="entry name" value="DEXDc"/>
    <property type="match status" value="1"/>
</dbReference>
<keyword evidence="8" id="KW-0238">DNA-binding</keyword>
<evidence type="ECO:0000313" key="18">
    <source>
        <dbReference type="Proteomes" id="UP000887540"/>
    </source>
</evidence>
<comment type="catalytic activity">
    <reaction evidence="11">
        <text>ATP + H2O = ADP + phosphate + H(+)</text>
        <dbReference type="Rhea" id="RHEA:13065"/>
        <dbReference type="ChEBI" id="CHEBI:15377"/>
        <dbReference type="ChEBI" id="CHEBI:15378"/>
        <dbReference type="ChEBI" id="CHEBI:30616"/>
        <dbReference type="ChEBI" id="CHEBI:43474"/>
        <dbReference type="ChEBI" id="CHEBI:456216"/>
    </reaction>
</comment>
<sequence>MSSEDENSSRSSSSTSGENDSGHEEKESSGQDKDSGQEDSSEKDSSGEEENENGNNASDSEEEQKSSSGEDEAEANEKSQKRSTRITSHRTLKMDEQTLLQLENENFLRRSTRRRAETTLTESSSDEKSPPRRKRQRPSTSNESSDEESESSYSDVPRKARKTAKGKSKVETRKRNRAVNYVVPNSDSDSDLDEFMDYEEEETQQSVVVVETGNTDTIEKVLKNRNGVPGATGSQTTWYNIQNQGDPNEKFSELPSSSLERQYLIKWVGWSHLHNTWESEASLRVMGAKGLKKLENYIKKVAEFDAWRRIADKEYVEFYDCEQVMSEELLEQYKDVERVIAHQVSREKTDFGEKQTEFLVKWCGLPYSECTWEDESLIRMRFSHKIDEYFERINVETTPKKTHHYLKRRPKFQKLETIPEFLYPKDNSDLELRDYQLEGLNWLLHAWCKENSCILADEMGLGKTIQTICFLSSLFHLHELYGPFLVVVPLSTMASWLREFETWGSDMNVVTYMGDAVSRGRIREFELYGQARKIKFNVILTTYEILMKDKSLLGTFNWTALVVDEAHRLKNDDSLLYQSLYSFNSNHRLLITGTPLQNSLKELWALLHFIMPEKFDNWPEFEADHQDRDHKAIASLHKKLEPFLLRRVKKDVEKSLPAKVEQILRVDMTAHQKQYYKWILTKNYDELSKGVKGSIKGFVNLVMELKKCCNHSSLVRDYDFVPDDAQSRLHQLLKSSGKLILLDKLLCRLKETGHRVLIFSQMVMMLDILQEYMQLRRFQFQRLDGSMGSDIRKQALDHFNADGSLDFCFLLSTRAGGLGINLATADTVIIFDSDWNPQNDLQAMSRAHRIGQKRQVNIFRLVTKSSVEEDIVERAKQKLVLDHLVIQQMDTTGTTVLSKNRSNPKKLPFDKADLNAILKFGAEELFREKEGEEQEPDVDLDDILSRAEVKQCENQDGGNDLLSSFKYANVDIDEDKDLVMPEMKEENRDKDWDEIIPEDQLEKIKEEARKKEEELLNLGPRQRNKLQELPPGMEVDDDEDDGDKKRKKKKASKRRTKEVDSDADVSSDSENEGRGRRGGSKRTVLFGFTEKEVKNFIKSFRKFAHPLERLPAITQDAELEDHRTHEIEELAKEIIRLSDEAEKTHAVEKQQNDDNLNNVEEKKKVDRGPSFKIGGADFRVSLLFKQHAMLEPLHQLIIESQQNLREFEIPGDPKQIEGWDVEWSLEDDRSLLQGIHRYGMGSWEAIKMDPEFGLADKIFLKDKAKKPHPTDLASRATKLLAFLSKHVKKRKIEKNDEKKSHKKERAKNDKKKPPKLKDEKSNKEKKHKRVSELQNSSNVNSPATSQRPSTSKEKKHTDKSKVLSLRINKEKYSNELADRSGATFKQCVEIFRPVIKHIKKMISEGGPITSEGLKSLRRLGDHITDYICSKTSKSSSDSSSRQEKWHSYLWIFLSKFITPEQDPVVLLEKYRQCLKNRMIEEKKNNQRHHHGHHSSHSNAAQHPQLHNSHHGSNNQHKPHNPQQQNRPSGSSFRTNEDGSTFHH</sequence>
<dbReference type="PANTHER" id="PTHR45623">
    <property type="entry name" value="CHROMODOMAIN-HELICASE-DNA-BINDING PROTEIN 3-RELATED-RELATED"/>
    <property type="match status" value="1"/>
</dbReference>
<dbReference type="GO" id="GO:0034728">
    <property type="term" value="P:nucleosome organization"/>
    <property type="evidence" value="ECO:0007669"/>
    <property type="project" value="TreeGrafter"/>
</dbReference>
<protein>
    <recommendedName>
        <fullName evidence="12">Chromodomain-helicase-DNA-binding protein 1</fullName>
    </recommendedName>
    <alternativeName>
        <fullName evidence="13">ATP-dependent helicase CHD1</fullName>
    </alternativeName>
</protein>
<dbReference type="GO" id="GO:0005634">
    <property type="term" value="C:nucleus"/>
    <property type="evidence" value="ECO:0007669"/>
    <property type="project" value="UniProtKB-SubCell"/>
</dbReference>
<dbReference type="Gene3D" id="1.10.10.60">
    <property type="entry name" value="Homeodomain-like"/>
    <property type="match status" value="1"/>
</dbReference>
<feature type="domain" description="Chromo" evidence="15">
    <location>
        <begin position="334"/>
        <end position="401"/>
    </location>
</feature>
<feature type="compositionally biased region" description="Basic and acidic residues" evidence="14">
    <location>
        <begin position="1534"/>
        <end position="1543"/>
    </location>
</feature>
<evidence type="ECO:0000256" key="8">
    <source>
        <dbReference type="ARBA" id="ARBA00023125"/>
    </source>
</evidence>
<dbReference type="CDD" id="cd18666">
    <property type="entry name" value="CD1_tandem_CHD1-2_like"/>
    <property type="match status" value="1"/>
</dbReference>
<dbReference type="InterPro" id="IPR001650">
    <property type="entry name" value="Helicase_C-like"/>
</dbReference>
<evidence type="ECO:0000256" key="10">
    <source>
        <dbReference type="ARBA" id="ARBA00023242"/>
    </source>
</evidence>
<feature type="compositionally biased region" description="Basic residues" evidence="14">
    <location>
        <begin position="1485"/>
        <end position="1495"/>
    </location>
</feature>
<dbReference type="Pfam" id="PF00271">
    <property type="entry name" value="Helicase_C"/>
    <property type="match status" value="1"/>
</dbReference>
<dbReference type="GO" id="GO:0042393">
    <property type="term" value="F:histone binding"/>
    <property type="evidence" value="ECO:0007669"/>
    <property type="project" value="TreeGrafter"/>
</dbReference>
<keyword evidence="5" id="KW-0378">Hydrolase</keyword>
<dbReference type="GO" id="GO:0000785">
    <property type="term" value="C:chromatin"/>
    <property type="evidence" value="ECO:0007669"/>
    <property type="project" value="TreeGrafter"/>
</dbReference>
<feature type="compositionally biased region" description="Low complexity" evidence="14">
    <location>
        <begin position="7"/>
        <end position="19"/>
    </location>
</feature>
<keyword evidence="10" id="KW-0539">Nucleus</keyword>
<evidence type="ECO:0000259" key="17">
    <source>
        <dbReference type="PROSITE" id="PS51194"/>
    </source>
</evidence>
<feature type="domain" description="Helicase C-terminal" evidence="17">
    <location>
        <begin position="741"/>
        <end position="892"/>
    </location>
</feature>
<dbReference type="InterPro" id="IPR038718">
    <property type="entry name" value="SNF2-like_sf"/>
</dbReference>
<keyword evidence="4" id="KW-0547">Nucleotide-binding</keyword>
<dbReference type="Proteomes" id="UP000887540">
    <property type="component" value="Unplaced"/>
</dbReference>
<feature type="compositionally biased region" description="Basic residues" evidence="14">
    <location>
        <begin position="81"/>
        <end position="91"/>
    </location>
</feature>
<dbReference type="Gene3D" id="3.40.50.300">
    <property type="entry name" value="P-loop containing nucleotide triphosphate hydrolases"/>
    <property type="match status" value="1"/>
</dbReference>
<dbReference type="PROSITE" id="PS51192">
    <property type="entry name" value="HELICASE_ATP_BIND_1"/>
    <property type="match status" value="1"/>
</dbReference>
<dbReference type="InterPro" id="IPR040793">
    <property type="entry name" value="CDH1_2_SANT_HL1"/>
</dbReference>
<dbReference type="InterPro" id="IPR016197">
    <property type="entry name" value="Chromo-like_dom_sf"/>
</dbReference>
<dbReference type="InterPro" id="IPR049730">
    <property type="entry name" value="SNF2/RAD54-like_C"/>
</dbReference>
<keyword evidence="7" id="KW-0805">Transcription regulation</keyword>
<keyword evidence="9" id="KW-0804">Transcription</keyword>
<keyword evidence="3" id="KW-0677">Repeat</keyword>
<dbReference type="FunFam" id="3.40.50.10810:FF:000007">
    <property type="entry name" value="Chromodomain-helicase-DNA-binding protein 2 isoform 1"/>
    <property type="match status" value="1"/>
</dbReference>
<feature type="compositionally biased region" description="Acidic residues" evidence="14">
    <location>
        <begin position="1061"/>
        <end position="1070"/>
    </location>
</feature>
<dbReference type="InterPro" id="IPR000330">
    <property type="entry name" value="SNF2_N"/>
</dbReference>
<dbReference type="Gene3D" id="6.10.140.1440">
    <property type="match status" value="1"/>
</dbReference>
<dbReference type="Pfam" id="PF00385">
    <property type="entry name" value="Chromo"/>
    <property type="match status" value="2"/>
</dbReference>
<dbReference type="Pfam" id="PF00176">
    <property type="entry name" value="SNF2-rel_dom"/>
    <property type="match status" value="1"/>
</dbReference>
<comment type="subcellular location">
    <subcellularLocation>
        <location evidence="1">Nucleus</location>
    </subcellularLocation>
</comment>
<dbReference type="Gene3D" id="3.40.50.10810">
    <property type="entry name" value="Tandem AAA-ATPase domain"/>
    <property type="match status" value="1"/>
</dbReference>
<dbReference type="SMART" id="SM01176">
    <property type="entry name" value="DUF4208"/>
    <property type="match status" value="1"/>
</dbReference>
<dbReference type="GO" id="GO:0005524">
    <property type="term" value="F:ATP binding"/>
    <property type="evidence" value="ECO:0007669"/>
    <property type="project" value="UniProtKB-KW"/>
</dbReference>
<feature type="region of interest" description="Disordered" evidence="14">
    <location>
        <begin position="1"/>
        <end position="177"/>
    </location>
</feature>
<evidence type="ECO:0000256" key="6">
    <source>
        <dbReference type="ARBA" id="ARBA00022840"/>
    </source>
</evidence>
<dbReference type="InterPro" id="IPR023779">
    <property type="entry name" value="Chromodomain_CS"/>
</dbReference>
<feature type="region of interest" description="Disordered" evidence="14">
    <location>
        <begin position="1483"/>
        <end position="1543"/>
    </location>
</feature>
<evidence type="ECO:0000256" key="2">
    <source>
        <dbReference type="ARBA" id="ARBA00007025"/>
    </source>
</evidence>